<proteinExistence type="predicted"/>
<keyword evidence="2 4" id="KW-0863">Zinc-finger</keyword>
<evidence type="ECO:0000256" key="1">
    <source>
        <dbReference type="ARBA" id="ARBA00022723"/>
    </source>
</evidence>
<dbReference type="EMBL" id="JXTC01000449">
    <property type="protein sequence ID" value="PON53148.1"/>
    <property type="molecule type" value="Genomic_DNA"/>
</dbReference>
<dbReference type="PANTHER" id="PTHR32166">
    <property type="entry name" value="OSJNBA0013A04.12 PROTEIN"/>
    <property type="match status" value="1"/>
</dbReference>
<evidence type="ECO:0000313" key="8">
    <source>
        <dbReference type="Proteomes" id="UP000237000"/>
    </source>
</evidence>
<sequence>KRSCYENAPSGSTSGSGGNRKDPAWNHSVEVEVPGEKKHYKYLECNYCKKVITGGVKRMKDHLAHTKKNVAPCKEVPEYVKKEFMDYLKKGAENRHFAQAEFDERVDSGAYFGSVMDGGARSSKSNPQSHMSSTRGVRGPMDRFIVSLDDDDEDVRNKASPIQRNSKEMWNQVCLDIGRFFFENAISFNAARSPSFFSMCRSIGSYGRGLKPPSMYELRTWILKEELKTTENIVDEIKRTWPQTGVSIMSDGWKDGRQRNLINFLVNNPSGTVFLKSVDASEYIKDAKLIFKLLDDVIAEVGEHLVVQVITDNASNYKAAGEMLMEKRKHLYWTPCAAHCIDLMLERIGELPQHKNALLKARKVANYIYNHSWLLALMRKFTKREIIRPAVTRFATTFLTLQSMHQVRQPLEAMFTSEEWIGCAFANKSEGKAVRKIILKDKTFWPSVVYAIKTTKPLVEVLRLVDAEKEPAMGYLYNAMDVAKEKIANNLGGEEKDYKEI</sequence>
<feature type="compositionally biased region" description="Polar residues" evidence="5">
    <location>
        <begin position="122"/>
        <end position="135"/>
    </location>
</feature>
<keyword evidence="1" id="KW-0479">Metal-binding</keyword>
<feature type="region of interest" description="Disordered" evidence="5">
    <location>
        <begin position="1"/>
        <end position="25"/>
    </location>
</feature>
<comment type="caution">
    <text evidence="7">The sequence shown here is derived from an EMBL/GenBank/DDBJ whole genome shotgun (WGS) entry which is preliminary data.</text>
</comment>
<protein>
    <submittedName>
        <fullName evidence="7">Ribonuclease H-like domain containing protein</fullName>
    </submittedName>
</protein>
<accession>A0A2P5BWI5</accession>
<evidence type="ECO:0000256" key="5">
    <source>
        <dbReference type="SAM" id="MobiDB-lite"/>
    </source>
</evidence>
<organism evidence="7 8">
    <name type="scientific">Trema orientale</name>
    <name type="common">Charcoal tree</name>
    <name type="synonym">Celtis orientalis</name>
    <dbReference type="NCBI Taxonomy" id="63057"/>
    <lineage>
        <taxon>Eukaryota</taxon>
        <taxon>Viridiplantae</taxon>
        <taxon>Streptophyta</taxon>
        <taxon>Embryophyta</taxon>
        <taxon>Tracheophyta</taxon>
        <taxon>Spermatophyta</taxon>
        <taxon>Magnoliopsida</taxon>
        <taxon>eudicotyledons</taxon>
        <taxon>Gunneridae</taxon>
        <taxon>Pentapetalae</taxon>
        <taxon>rosids</taxon>
        <taxon>fabids</taxon>
        <taxon>Rosales</taxon>
        <taxon>Cannabaceae</taxon>
        <taxon>Trema</taxon>
    </lineage>
</organism>
<feature type="domain" description="BED-type" evidence="6">
    <location>
        <begin position="19"/>
        <end position="80"/>
    </location>
</feature>
<dbReference type="OrthoDB" id="2442898at2759"/>
<dbReference type="InterPro" id="IPR003656">
    <property type="entry name" value="Znf_BED"/>
</dbReference>
<dbReference type="PANTHER" id="PTHR32166:SF122">
    <property type="entry name" value="OS09G0499600 PROTEIN"/>
    <property type="match status" value="1"/>
</dbReference>
<feature type="region of interest" description="Disordered" evidence="5">
    <location>
        <begin position="117"/>
        <end position="138"/>
    </location>
</feature>
<dbReference type="SUPFAM" id="SSF53098">
    <property type="entry name" value="Ribonuclease H-like"/>
    <property type="match status" value="1"/>
</dbReference>
<evidence type="ECO:0000313" key="7">
    <source>
        <dbReference type="EMBL" id="PON53148.1"/>
    </source>
</evidence>
<keyword evidence="8" id="KW-1185">Reference proteome</keyword>
<reference evidence="8" key="1">
    <citation type="submission" date="2016-06" db="EMBL/GenBank/DDBJ databases">
        <title>Parallel loss of symbiosis genes in relatives of nitrogen-fixing non-legume Parasponia.</title>
        <authorList>
            <person name="Van Velzen R."/>
            <person name="Holmer R."/>
            <person name="Bu F."/>
            <person name="Rutten L."/>
            <person name="Van Zeijl A."/>
            <person name="Liu W."/>
            <person name="Santuari L."/>
            <person name="Cao Q."/>
            <person name="Sharma T."/>
            <person name="Shen D."/>
            <person name="Roswanjaya Y."/>
            <person name="Wardhani T."/>
            <person name="Kalhor M.S."/>
            <person name="Jansen J."/>
            <person name="Van den Hoogen J."/>
            <person name="Gungor B."/>
            <person name="Hartog M."/>
            <person name="Hontelez J."/>
            <person name="Verver J."/>
            <person name="Yang W.-C."/>
            <person name="Schijlen E."/>
            <person name="Repin R."/>
            <person name="Schilthuizen M."/>
            <person name="Schranz E."/>
            <person name="Heidstra R."/>
            <person name="Miyata K."/>
            <person name="Fedorova E."/>
            <person name="Kohlen W."/>
            <person name="Bisseling T."/>
            <person name="Smit S."/>
            <person name="Geurts R."/>
        </authorList>
    </citation>
    <scope>NUCLEOTIDE SEQUENCE [LARGE SCALE GENOMIC DNA]</scope>
    <source>
        <strain evidence="8">cv. RG33-2</strain>
    </source>
</reference>
<dbReference type="InterPro" id="IPR012337">
    <property type="entry name" value="RNaseH-like_sf"/>
</dbReference>
<dbReference type="STRING" id="63057.A0A2P5BWI5"/>
<keyword evidence="3" id="KW-0862">Zinc</keyword>
<dbReference type="Proteomes" id="UP000237000">
    <property type="component" value="Unassembled WGS sequence"/>
</dbReference>
<evidence type="ECO:0000256" key="2">
    <source>
        <dbReference type="ARBA" id="ARBA00022771"/>
    </source>
</evidence>
<evidence type="ECO:0000259" key="6">
    <source>
        <dbReference type="PROSITE" id="PS50808"/>
    </source>
</evidence>
<dbReference type="GO" id="GO:0003677">
    <property type="term" value="F:DNA binding"/>
    <property type="evidence" value="ECO:0007669"/>
    <property type="project" value="InterPro"/>
</dbReference>
<dbReference type="Pfam" id="PF04937">
    <property type="entry name" value="DUF659"/>
    <property type="match status" value="1"/>
</dbReference>
<dbReference type="InParanoid" id="A0A2P5BWI5"/>
<dbReference type="AlphaFoldDB" id="A0A2P5BWI5"/>
<dbReference type="GO" id="GO:0008270">
    <property type="term" value="F:zinc ion binding"/>
    <property type="evidence" value="ECO:0007669"/>
    <property type="project" value="UniProtKB-KW"/>
</dbReference>
<evidence type="ECO:0000256" key="4">
    <source>
        <dbReference type="PROSITE-ProRule" id="PRU00027"/>
    </source>
</evidence>
<evidence type="ECO:0000256" key="3">
    <source>
        <dbReference type="ARBA" id="ARBA00022833"/>
    </source>
</evidence>
<name>A0A2P5BWI5_TREOI</name>
<gene>
    <name evidence="7" type="ORF">TorRG33x02_306280</name>
</gene>
<dbReference type="InterPro" id="IPR007021">
    <property type="entry name" value="DUF659"/>
</dbReference>
<feature type="non-terminal residue" evidence="7">
    <location>
        <position position="1"/>
    </location>
</feature>
<dbReference type="PROSITE" id="PS50808">
    <property type="entry name" value="ZF_BED"/>
    <property type="match status" value="1"/>
</dbReference>
<dbReference type="Pfam" id="PF02892">
    <property type="entry name" value="zf-BED"/>
    <property type="match status" value="1"/>
</dbReference>